<evidence type="ECO:0000256" key="2">
    <source>
        <dbReference type="ARBA" id="ARBA00007742"/>
    </source>
</evidence>
<dbReference type="Gene3D" id="1.20.120.1630">
    <property type="match status" value="1"/>
</dbReference>
<dbReference type="Pfam" id="PF02544">
    <property type="entry name" value="Steroid_dh"/>
    <property type="match status" value="1"/>
</dbReference>
<reference evidence="8" key="2">
    <citation type="journal article" date="2023" name="Microbiol Resour">
        <title>Decontamination and Annotation of the Draft Genome Sequence of the Oomycete Lagenidium giganteum ARSEF 373.</title>
        <authorList>
            <person name="Morgan W.R."/>
            <person name="Tartar A."/>
        </authorList>
    </citation>
    <scope>NUCLEOTIDE SEQUENCE</scope>
    <source>
        <strain evidence="8">ARSEF 373</strain>
    </source>
</reference>
<dbReference type="EMBL" id="DAKRPA010000149">
    <property type="protein sequence ID" value="DAZ96998.1"/>
    <property type="molecule type" value="Genomic_DNA"/>
</dbReference>
<dbReference type="PROSITE" id="PS50244">
    <property type="entry name" value="S5A_REDUCTASE"/>
    <property type="match status" value="1"/>
</dbReference>
<dbReference type="GO" id="GO:0016020">
    <property type="term" value="C:membrane"/>
    <property type="evidence" value="ECO:0007669"/>
    <property type="project" value="UniProtKB-SubCell"/>
</dbReference>
<accession>A0AAV2YUN9</accession>
<proteinExistence type="inferred from homology"/>
<dbReference type="InterPro" id="IPR039357">
    <property type="entry name" value="SRD5A/TECR"/>
</dbReference>
<evidence type="ECO:0000256" key="1">
    <source>
        <dbReference type="ARBA" id="ARBA00004141"/>
    </source>
</evidence>
<keyword evidence="4 6" id="KW-1133">Transmembrane helix</keyword>
<dbReference type="GO" id="GO:0008202">
    <property type="term" value="P:steroid metabolic process"/>
    <property type="evidence" value="ECO:0007669"/>
    <property type="project" value="InterPro"/>
</dbReference>
<comment type="similarity">
    <text evidence="2">Belongs to the steroid 5-alpha reductase family.</text>
</comment>
<name>A0AAV2YUN9_9STRA</name>
<reference evidence="8" key="1">
    <citation type="submission" date="2022-11" db="EMBL/GenBank/DDBJ databases">
        <authorList>
            <person name="Morgan W.R."/>
            <person name="Tartar A."/>
        </authorList>
    </citation>
    <scope>NUCLEOTIDE SEQUENCE</scope>
    <source>
        <strain evidence="8">ARSEF 373</strain>
    </source>
</reference>
<keyword evidence="3 6" id="KW-0812">Transmembrane</keyword>
<dbReference type="InterPro" id="IPR016636">
    <property type="entry name" value="3-oxo-5-alpha-steroid_4-DH"/>
</dbReference>
<dbReference type="InterPro" id="IPR001104">
    <property type="entry name" value="3-oxo-5_a-steroid_4-DH_C"/>
</dbReference>
<feature type="transmembrane region" description="Helical" evidence="6">
    <location>
        <begin position="58"/>
        <end position="75"/>
    </location>
</feature>
<sequence length="266" mass="30119">MLSASTWWFPQGERDVHALLVVGVFALGVVTFMATTVITAPYGRHVRSGWGPSLPNRVGWIVMEAPSALFFAFVYSRGEHCWQLTPLMAAALWLLHYSYRAFVYPFLIRSDARKRMPLVVVLAGDSYNVLNSYINARFLSEFGDYSADTPLARPSFWLGATMFAVGLALNIQSDHILIHLRKPSDSARYVVPYGGMFELVSCPNYLGELLEWTGWALLTESPAGLSFAFYTASNLIPRALSNHRWYQTTFDDKYSRMRRAIIPWVL</sequence>
<dbReference type="PANTHER" id="PTHR10556:SF43">
    <property type="entry name" value="STEROID 5-ALPHA-REDUCTASE DET2"/>
    <property type="match status" value="1"/>
</dbReference>
<dbReference type="PIRSF" id="PIRSF015596">
    <property type="entry name" value="5_alpha-SR2"/>
    <property type="match status" value="1"/>
</dbReference>
<organism evidence="8 9">
    <name type="scientific">Lagenidium giganteum</name>
    <dbReference type="NCBI Taxonomy" id="4803"/>
    <lineage>
        <taxon>Eukaryota</taxon>
        <taxon>Sar</taxon>
        <taxon>Stramenopiles</taxon>
        <taxon>Oomycota</taxon>
        <taxon>Peronosporomycetes</taxon>
        <taxon>Pythiales</taxon>
        <taxon>Pythiaceae</taxon>
    </lineage>
</organism>
<feature type="transmembrane region" description="Helical" evidence="6">
    <location>
        <begin position="16"/>
        <end position="38"/>
    </location>
</feature>
<dbReference type="PANTHER" id="PTHR10556">
    <property type="entry name" value="3-OXO-5-ALPHA-STEROID 4-DEHYDROGENASE"/>
    <property type="match status" value="1"/>
</dbReference>
<evidence type="ECO:0000256" key="5">
    <source>
        <dbReference type="ARBA" id="ARBA00023136"/>
    </source>
</evidence>
<feature type="domain" description="3-oxo-5-alpha-steroid 4-dehydrogenase C-terminal" evidence="7">
    <location>
        <begin position="115"/>
        <end position="266"/>
    </location>
</feature>
<keyword evidence="9" id="KW-1185">Reference proteome</keyword>
<comment type="subcellular location">
    <subcellularLocation>
        <location evidence="1">Membrane</location>
        <topology evidence="1">Multi-pass membrane protein</topology>
    </subcellularLocation>
</comment>
<evidence type="ECO:0000259" key="7">
    <source>
        <dbReference type="Pfam" id="PF02544"/>
    </source>
</evidence>
<evidence type="ECO:0000256" key="6">
    <source>
        <dbReference type="SAM" id="Phobius"/>
    </source>
</evidence>
<evidence type="ECO:0000256" key="4">
    <source>
        <dbReference type="ARBA" id="ARBA00022989"/>
    </source>
</evidence>
<feature type="transmembrane region" description="Helical" evidence="6">
    <location>
        <begin position="87"/>
        <end position="107"/>
    </location>
</feature>
<dbReference type="AlphaFoldDB" id="A0AAV2YUN9"/>
<protein>
    <recommendedName>
        <fullName evidence="7">3-oxo-5-alpha-steroid 4-dehydrogenase C-terminal domain-containing protein</fullName>
    </recommendedName>
</protein>
<dbReference type="FunFam" id="1.20.120.1630:FF:000014">
    <property type="entry name" value="Steroid 5-alpha reductase, putative"/>
    <property type="match status" value="1"/>
</dbReference>
<dbReference type="GO" id="GO:0003865">
    <property type="term" value="F:3-oxo-5-alpha-steroid 4-dehydrogenase activity"/>
    <property type="evidence" value="ECO:0007669"/>
    <property type="project" value="InterPro"/>
</dbReference>
<evidence type="ECO:0000313" key="8">
    <source>
        <dbReference type="EMBL" id="DAZ96998.1"/>
    </source>
</evidence>
<evidence type="ECO:0000313" key="9">
    <source>
        <dbReference type="Proteomes" id="UP001146120"/>
    </source>
</evidence>
<keyword evidence="5 6" id="KW-0472">Membrane</keyword>
<dbReference type="Proteomes" id="UP001146120">
    <property type="component" value="Unassembled WGS sequence"/>
</dbReference>
<comment type="caution">
    <text evidence="8">The sequence shown here is derived from an EMBL/GenBank/DDBJ whole genome shotgun (WGS) entry which is preliminary data.</text>
</comment>
<gene>
    <name evidence="8" type="ORF">N0F65_011913</name>
</gene>
<evidence type="ECO:0000256" key="3">
    <source>
        <dbReference type="ARBA" id="ARBA00022692"/>
    </source>
</evidence>